<dbReference type="EMBL" id="JAMRDG010000002">
    <property type="protein sequence ID" value="KAJ3685122.1"/>
    <property type="molecule type" value="Genomic_DNA"/>
</dbReference>
<dbReference type="PANTHER" id="PTHR47953">
    <property type="entry name" value="OS08G0105600 PROTEIN"/>
    <property type="match status" value="1"/>
</dbReference>
<dbReference type="GO" id="GO:0004497">
    <property type="term" value="F:monooxygenase activity"/>
    <property type="evidence" value="ECO:0007669"/>
    <property type="project" value="UniProtKB-KW"/>
</dbReference>
<keyword evidence="4 12" id="KW-0349">Heme</keyword>
<dbReference type="Pfam" id="PF00067">
    <property type="entry name" value="p450"/>
    <property type="match status" value="1"/>
</dbReference>
<evidence type="ECO:0000256" key="11">
    <source>
        <dbReference type="ARBA" id="ARBA00023136"/>
    </source>
</evidence>
<evidence type="ECO:0000256" key="8">
    <source>
        <dbReference type="ARBA" id="ARBA00023002"/>
    </source>
</evidence>
<evidence type="ECO:0000256" key="12">
    <source>
        <dbReference type="PIRSR" id="PIRSR602401-1"/>
    </source>
</evidence>
<dbReference type="GO" id="GO:0016705">
    <property type="term" value="F:oxidoreductase activity, acting on paired donors, with incorporation or reduction of molecular oxygen"/>
    <property type="evidence" value="ECO:0007669"/>
    <property type="project" value="InterPro"/>
</dbReference>
<name>A0AAD5WAH7_9POAL</name>
<keyword evidence="10 13" id="KW-0503">Monooxygenase</keyword>
<dbReference type="PROSITE" id="PS00086">
    <property type="entry name" value="CYTOCHROME_P450"/>
    <property type="match status" value="1"/>
</dbReference>
<keyword evidence="8 13" id="KW-0560">Oxidoreductase</keyword>
<protein>
    <recommendedName>
        <fullName evidence="16">Cytochrome P450</fullName>
    </recommendedName>
</protein>
<evidence type="ECO:0000313" key="15">
    <source>
        <dbReference type="Proteomes" id="UP001210211"/>
    </source>
</evidence>
<feature type="binding site" description="axial binding residue" evidence="12">
    <location>
        <position position="239"/>
    </location>
    <ligand>
        <name>heme</name>
        <dbReference type="ChEBI" id="CHEBI:30413"/>
    </ligand>
    <ligandPart>
        <name>Fe</name>
        <dbReference type="ChEBI" id="CHEBI:18248"/>
    </ligandPart>
</feature>
<dbReference type="InterPro" id="IPR002401">
    <property type="entry name" value="Cyt_P450_E_grp-I"/>
</dbReference>
<evidence type="ECO:0000256" key="5">
    <source>
        <dbReference type="ARBA" id="ARBA00022692"/>
    </source>
</evidence>
<comment type="caution">
    <text evidence="14">The sequence shown here is derived from an EMBL/GenBank/DDBJ whole genome shotgun (WGS) entry which is preliminary data.</text>
</comment>
<dbReference type="PRINTS" id="PR00463">
    <property type="entry name" value="EP450I"/>
</dbReference>
<evidence type="ECO:0000256" key="6">
    <source>
        <dbReference type="ARBA" id="ARBA00022723"/>
    </source>
</evidence>
<dbReference type="InterPro" id="IPR017972">
    <property type="entry name" value="Cyt_P450_CS"/>
</dbReference>
<evidence type="ECO:0000313" key="14">
    <source>
        <dbReference type="EMBL" id="KAJ3685122.1"/>
    </source>
</evidence>
<gene>
    <name evidence="14" type="ORF">LUZ61_014286</name>
</gene>
<evidence type="ECO:0000256" key="10">
    <source>
        <dbReference type="ARBA" id="ARBA00023033"/>
    </source>
</evidence>
<evidence type="ECO:0008006" key="16">
    <source>
        <dbReference type="Google" id="ProtNLM"/>
    </source>
</evidence>
<dbReference type="PANTHER" id="PTHR47953:SF19">
    <property type="entry name" value="OS06G0641600 PROTEIN"/>
    <property type="match status" value="1"/>
</dbReference>
<dbReference type="SUPFAM" id="SSF48264">
    <property type="entry name" value="Cytochrome P450"/>
    <property type="match status" value="1"/>
</dbReference>
<proteinExistence type="inferred from homology"/>
<comment type="cofactor">
    <cofactor evidence="1 12">
        <name>heme</name>
        <dbReference type="ChEBI" id="CHEBI:30413"/>
    </cofactor>
</comment>
<dbReference type="GO" id="GO:0020037">
    <property type="term" value="F:heme binding"/>
    <property type="evidence" value="ECO:0007669"/>
    <property type="project" value="InterPro"/>
</dbReference>
<keyword evidence="6 12" id="KW-0479">Metal-binding</keyword>
<keyword evidence="15" id="KW-1185">Reference proteome</keyword>
<dbReference type="FunFam" id="1.10.630.10:FF:000126">
    <property type="entry name" value="Predicted protein"/>
    <property type="match status" value="1"/>
</dbReference>
<evidence type="ECO:0000256" key="3">
    <source>
        <dbReference type="ARBA" id="ARBA00010617"/>
    </source>
</evidence>
<comment type="subcellular location">
    <subcellularLocation>
        <location evidence="2">Membrane</location>
        <topology evidence="2">Single-pass membrane protein</topology>
    </subcellularLocation>
</comment>
<dbReference type="AlphaFoldDB" id="A0AAD5WAH7"/>
<evidence type="ECO:0000256" key="1">
    <source>
        <dbReference type="ARBA" id="ARBA00001971"/>
    </source>
</evidence>
<reference evidence="14 15" key="1">
    <citation type="journal article" date="2022" name="Cell">
        <title>Repeat-based holocentromeres influence genome architecture and karyotype evolution.</title>
        <authorList>
            <person name="Hofstatter P.G."/>
            <person name="Thangavel G."/>
            <person name="Lux T."/>
            <person name="Neumann P."/>
            <person name="Vondrak T."/>
            <person name="Novak P."/>
            <person name="Zhang M."/>
            <person name="Costa L."/>
            <person name="Castellani M."/>
            <person name="Scott A."/>
            <person name="Toegelov H."/>
            <person name="Fuchs J."/>
            <person name="Mata-Sucre Y."/>
            <person name="Dias Y."/>
            <person name="Vanzela A.L.L."/>
            <person name="Huettel B."/>
            <person name="Almeida C.C.S."/>
            <person name="Simkova H."/>
            <person name="Souza G."/>
            <person name="Pedrosa-Harand A."/>
            <person name="Macas J."/>
            <person name="Mayer K.F.X."/>
            <person name="Houben A."/>
            <person name="Marques A."/>
        </authorList>
    </citation>
    <scope>NUCLEOTIDE SEQUENCE [LARGE SCALE GENOMIC DNA]</scope>
    <source>
        <strain evidence="14">RhyTen1mFocal</strain>
    </source>
</reference>
<evidence type="ECO:0000256" key="9">
    <source>
        <dbReference type="ARBA" id="ARBA00023004"/>
    </source>
</evidence>
<accession>A0AAD5WAH7</accession>
<dbReference type="GO" id="GO:0005506">
    <property type="term" value="F:iron ion binding"/>
    <property type="evidence" value="ECO:0007669"/>
    <property type="project" value="InterPro"/>
</dbReference>
<sequence>MFSDGIIKAVEQHTGYNLANMFPSYRVAHLLSGAVSKAKECHCSLDRQLDEIIREHREKGADEKVEDFLTVLLRLHDEGSGTDSLSMDSVKAVITDLIAAGSVTTAVSLDWIMAELMKNPAIMKKAQFEVRQQLQGRENITKSDVAKMEFMHLIIKETMRLHPPVPFISRECQEACQILGYNIPKGTSVLINVWSLGRDSMYWKDAEEFRPERFAEYNRDVNFRTDFELIPFGAGRRICPGMSFTIVTVELALANLLYHFDWELPSGMKPDDLDMAENSGFTVSRKSPLLLHARPYHRIHASS</sequence>
<organism evidence="14 15">
    <name type="scientific">Rhynchospora tenuis</name>
    <dbReference type="NCBI Taxonomy" id="198213"/>
    <lineage>
        <taxon>Eukaryota</taxon>
        <taxon>Viridiplantae</taxon>
        <taxon>Streptophyta</taxon>
        <taxon>Embryophyta</taxon>
        <taxon>Tracheophyta</taxon>
        <taxon>Spermatophyta</taxon>
        <taxon>Magnoliopsida</taxon>
        <taxon>Liliopsida</taxon>
        <taxon>Poales</taxon>
        <taxon>Cyperaceae</taxon>
        <taxon>Cyperoideae</taxon>
        <taxon>Rhynchosporeae</taxon>
        <taxon>Rhynchospora</taxon>
    </lineage>
</organism>
<dbReference type="InterPro" id="IPR052306">
    <property type="entry name" value="CYP450_71D"/>
</dbReference>
<keyword evidence="9 12" id="KW-0408">Iron</keyword>
<dbReference type="GO" id="GO:0016020">
    <property type="term" value="C:membrane"/>
    <property type="evidence" value="ECO:0007669"/>
    <property type="project" value="UniProtKB-SubCell"/>
</dbReference>
<evidence type="ECO:0000256" key="13">
    <source>
        <dbReference type="RuleBase" id="RU000461"/>
    </source>
</evidence>
<dbReference type="Proteomes" id="UP001210211">
    <property type="component" value="Unassembled WGS sequence"/>
</dbReference>
<keyword evidence="5" id="KW-0812">Transmembrane</keyword>
<dbReference type="Gene3D" id="1.10.630.10">
    <property type="entry name" value="Cytochrome P450"/>
    <property type="match status" value="1"/>
</dbReference>
<comment type="similarity">
    <text evidence="3 13">Belongs to the cytochrome P450 family.</text>
</comment>
<keyword evidence="11" id="KW-0472">Membrane</keyword>
<evidence type="ECO:0000256" key="7">
    <source>
        <dbReference type="ARBA" id="ARBA00022989"/>
    </source>
</evidence>
<evidence type="ECO:0000256" key="2">
    <source>
        <dbReference type="ARBA" id="ARBA00004167"/>
    </source>
</evidence>
<dbReference type="InterPro" id="IPR001128">
    <property type="entry name" value="Cyt_P450"/>
</dbReference>
<dbReference type="InterPro" id="IPR036396">
    <property type="entry name" value="Cyt_P450_sf"/>
</dbReference>
<dbReference type="PRINTS" id="PR00385">
    <property type="entry name" value="P450"/>
</dbReference>
<evidence type="ECO:0000256" key="4">
    <source>
        <dbReference type="ARBA" id="ARBA00022617"/>
    </source>
</evidence>
<keyword evidence="7" id="KW-1133">Transmembrane helix</keyword>